<proteinExistence type="predicted"/>
<name>A0AAN8T7L8_SOLBU</name>
<evidence type="ECO:0000313" key="2">
    <source>
        <dbReference type="EMBL" id="KAK6783080.1"/>
    </source>
</evidence>
<gene>
    <name evidence="2" type="ORF">RDI58_020876</name>
</gene>
<accession>A0AAN8T7L8</accession>
<dbReference type="AlphaFoldDB" id="A0AAN8T7L8"/>
<dbReference type="PANTHER" id="PTHR34115">
    <property type="entry name" value="PROTEIN, PUTATIVE-RELATED"/>
    <property type="match status" value="1"/>
</dbReference>
<keyword evidence="1" id="KW-0812">Transmembrane</keyword>
<evidence type="ECO:0000313" key="3">
    <source>
        <dbReference type="Proteomes" id="UP001371456"/>
    </source>
</evidence>
<dbReference type="Proteomes" id="UP001371456">
    <property type="component" value="Unassembled WGS sequence"/>
</dbReference>
<reference evidence="2 3" key="1">
    <citation type="submission" date="2024-02" db="EMBL/GenBank/DDBJ databases">
        <title>de novo genome assembly of Solanum bulbocastanum strain 11H21.</title>
        <authorList>
            <person name="Hosaka A.J."/>
        </authorList>
    </citation>
    <scope>NUCLEOTIDE SEQUENCE [LARGE SCALE GENOMIC DNA]</scope>
    <source>
        <tissue evidence="2">Young leaves</tissue>
    </source>
</reference>
<evidence type="ECO:0000256" key="1">
    <source>
        <dbReference type="SAM" id="Phobius"/>
    </source>
</evidence>
<comment type="caution">
    <text evidence="2">The sequence shown here is derived from an EMBL/GenBank/DDBJ whole genome shotgun (WGS) entry which is preliminary data.</text>
</comment>
<dbReference type="PANTHER" id="PTHR34115:SF5">
    <property type="entry name" value="PROTEIN, PUTATIVE-RELATED"/>
    <property type="match status" value="1"/>
</dbReference>
<feature type="transmembrane region" description="Helical" evidence="1">
    <location>
        <begin position="84"/>
        <end position="102"/>
    </location>
</feature>
<protein>
    <submittedName>
        <fullName evidence="2">Uncharacterized protein</fullName>
    </submittedName>
</protein>
<feature type="transmembrane region" description="Helical" evidence="1">
    <location>
        <begin position="54"/>
        <end position="72"/>
    </location>
</feature>
<sequence length="188" mass="21732">MADAMSRTSRSSFAHGRNSINGQINFTSITINIKYSPQQDQYIFVSPSSQRRNILISFIFPAMVELLQLMYQPSNTSPFEIHPINMYLSVTSFLIYCFAYDAQIKYISTTSNHSNYAKMVEDIFGPLTFASYSSVVYPPFSFIFYSLCILYSATQLLNRTLVKAQLYRLYHKFLNYLDKPTMAIIYQV</sequence>
<dbReference type="EMBL" id="JBANQN010000008">
    <property type="protein sequence ID" value="KAK6783080.1"/>
    <property type="molecule type" value="Genomic_DNA"/>
</dbReference>
<organism evidence="2 3">
    <name type="scientific">Solanum bulbocastanum</name>
    <name type="common">Wild potato</name>
    <dbReference type="NCBI Taxonomy" id="147425"/>
    <lineage>
        <taxon>Eukaryota</taxon>
        <taxon>Viridiplantae</taxon>
        <taxon>Streptophyta</taxon>
        <taxon>Embryophyta</taxon>
        <taxon>Tracheophyta</taxon>
        <taxon>Spermatophyta</taxon>
        <taxon>Magnoliopsida</taxon>
        <taxon>eudicotyledons</taxon>
        <taxon>Gunneridae</taxon>
        <taxon>Pentapetalae</taxon>
        <taxon>asterids</taxon>
        <taxon>lamiids</taxon>
        <taxon>Solanales</taxon>
        <taxon>Solanaceae</taxon>
        <taxon>Solanoideae</taxon>
        <taxon>Solaneae</taxon>
        <taxon>Solanum</taxon>
    </lineage>
</organism>
<keyword evidence="3" id="KW-1185">Reference proteome</keyword>
<dbReference type="InterPro" id="IPR053258">
    <property type="entry name" value="Ca-permeable_cation_channel"/>
</dbReference>
<keyword evidence="1" id="KW-0472">Membrane</keyword>
<keyword evidence="1" id="KW-1133">Transmembrane helix</keyword>